<dbReference type="EC" id="4.2.1.36" evidence="5 17"/>
<comment type="subcellular location">
    <subcellularLocation>
        <location evidence="2 17">Mitochondrion</location>
    </subcellularLocation>
</comment>
<gene>
    <name evidence="21" type="ORF">NLU13_8940</name>
</gene>
<dbReference type="PANTHER" id="PTHR43822:SF2">
    <property type="entry name" value="HOMOACONITASE, MITOCHONDRIAL"/>
    <property type="match status" value="1"/>
</dbReference>
<sequence length="731" mass="78321">MLCRIVRPSTSTWTACLPPASSVGHTTQTFLQSTLRSVGQKRLIQTLTEKILQQYAVGLPEGKLVRSGDYVSVQPAACLTHDNTWPCALKFMSMGATKIHDPKQLVTAIDHAVQDVSESNLKKLRQIREFAETHGIVHYPAGHGIGHQLMVQEGHSWPGSFAVASDSHATHYGGIGCLSTPLVRTDAAGIWATGRTWLRIPPVIRVNLTGTLPAGVTGKDVIVALCTLFPTDVHNLAVEFHGSEETMASLLVDDRLTICNMSCEWGVWSAIFAAYDKTLEGWLRNKATDAVKSKGQATQERINHKRIDELFANPPTGDSNAVFAKQLYLDLSTLSPYVSGPNSVKVATPLGELIPRNIKVDRAYILSCTNARSSDFAAAAKVFRNAAKANSGKIPRIADSVQLYIAAASLSEQKAAEDSGDWQVLLEAGAQELPPGCAACIGLGAGLLEDNEVGISSSNRNFVGRMGSRASQAYLSSPEVVAASALSGTISGTGVYKTPAGYSGVEYGYGTGQEESAEVQQLDSSVEPEGTAEGSSASGNLLPGFPEEISGEIIFLDKDNLDTDAIYPGKLTYQDNVSKEGMAEACMMNYDPDFNSVAKASDIIVSGFNFGCGSSREQAATSILAKEIPLVVAGSFGNVFSRNSINNALLCLESTKLVERLRATFSDSSKVPTRRTGWTLTWNVKNSTLEVQEGEGGETWKEKVSEIPPTVQDIIAAGGLEAWVKREIQRP</sequence>
<accession>A0AA39G9T5</accession>
<evidence type="ECO:0000256" key="8">
    <source>
        <dbReference type="ARBA" id="ARBA00022723"/>
    </source>
</evidence>
<comment type="pathway">
    <text evidence="3 17">Amino-acid biosynthesis; L-lysine biosynthesis via AAA pathway; L-alpha-aminoadipate from 2-oxoglutarate: step 3/5.</text>
</comment>
<evidence type="ECO:0000256" key="13">
    <source>
        <dbReference type="ARBA" id="ARBA00023154"/>
    </source>
</evidence>
<keyword evidence="22" id="KW-1185">Reference proteome</keyword>
<evidence type="ECO:0000256" key="12">
    <source>
        <dbReference type="ARBA" id="ARBA00023128"/>
    </source>
</evidence>
<evidence type="ECO:0000256" key="5">
    <source>
        <dbReference type="ARBA" id="ARBA00012022"/>
    </source>
</evidence>
<reference evidence="21" key="1">
    <citation type="submission" date="2022-10" db="EMBL/GenBank/DDBJ databases">
        <title>Determination and structural analysis of whole genome sequence of Sarocladium strictum F4-1.</title>
        <authorList>
            <person name="Hu L."/>
            <person name="Jiang Y."/>
        </authorList>
    </citation>
    <scope>NUCLEOTIDE SEQUENCE</scope>
    <source>
        <strain evidence="21">F4-1</strain>
    </source>
</reference>
<evidence type="ECO:0000259" key="20">
    <source>
        <dbReference type="Pfam" id="PF00694"/>
    </source>
</evidence>
<feature type="domain" description="Aconitase/3-isopropylmalate dehydratase large subunit alpha/beta/alpha" evidence="19">
    <location>
        <begin position="50"/>
        <end position="488"/>
    </location>
</feature>
<comment type="catalytic activity">
    <reaction evidence="15 17">
        <text>(2R,3S)-homoisocitrate = cis-homoaconitate + H2O</text>
        <dbReference type="Rhea" id="RHEA:15485"/>
        <dbReference type="ChEBI" id="CHEBI:15377"/>
        <dbReference type="ChEBI" id="CHEBI:15404"/>
        <dbReference type="ChEBI" id="CHEBI:58174"/>
        <dbReference type="EC" id="4.2.1.36"/>
    </reaction>
</comment>
<comment type="cofactor">
    <cofactor evidence="17">
        <name>[4Fe-4S] cluster</name>
        <dbReference type="ChEBI" id="CHEBI:49883"/>
    </cofactor>
    <text evidence="17">Binds 1 [4Fe-4S] cluster per subunit.</text>
</comment>
<dbReference type="GO" id="GO:0004409">
    <property type="term" value="F:homoaconitate hydratase activity"/>
    <property type="evidence" value="ECO:0007669"/>
    <property type="project" value="UniProtKB-UniRule"/>
</dbReference>
<proteinExistence type="inferred from homology"/>
<dbReference type="GO" id="GO:0046872">
    <property type="term" value="F:metal ion binding"/>
    <property type="evidence" value="ECO:0007669"/>
    <property type="project" value="UniProtKB-UniRule"/>
</dbReference>
<keyword evidence="7 17" id="KW-0028">Amino-acid biosynthesis</keyword>
<dbReference type="PANTHER" id="PTHR43822">
    <property type="entry name" value="HOMOACONITASE, MITOCHONDRIAL-RELATED"/>
    <property type="match status" value="1"/>
</dbReference>
<evidence type="ECO:0000256" key="14">
    <source>
        <dbReference type="ARBA" id="ARBA00023239"/>
    </source>
</evidence>
<dbReference type="GO" id="GO:0019878">
    <property type="term" value="P:lysine biosynthetic process via aminoadipic acid"/>
    <property type="evidence" value="ECO:0007669"/>
    <property type="project" value="UniProtKB-UniRule"/>
</dbReference>
<dbReference type="InterPro" id="IPR004418">
    <property type="entry name" value="Homoaconitase_mito"/>
</dbReference>
<dbReference type="InterPro" id="IPR050067">
    <property type="entry name" value="IPM_dehydratase_rel_enz"/>
</dbReference>
<evidence type="ECO:0000256" key="9">
    <source>
        <dbReference type="ARBA" id="ARBA00022946"/>
    </source>
</evidence>
<evidence type="ECO:0000256" key="18">
    <source>
        <dbReference type="SAM" id="MobiDB-lite"/>
    </source>
</evidence>
<comment type="caution">
    <text evidence="21">The sequence shown here is derived from an EMBL/GenBank/DDBJ whole genome shotgun (WGS) entry which is preliminary data.</text>
</comment>
<dbReference type="SUPFAM" id="SSF52016">
    <property type="entry name" value="LeuD/IlvD-like"/>
    <property type="match status" value="1"/>
</dbReference>
<keyword evidence="9 17" id="KW-0809">Transit peptide</keyword>
<dbReference type="AlphaFoldDB" id="A0AA39G9T5"/>
<evidence type="ECO:0000256" key="3">
    <source>
        <dbReference type="ARBA" id="ARBA00005106"/>
    </source>
</evidence>
<keyword evidence="10 17" id="KW-0408">Iron</keyword>
<comment type="function">
    <text evidence="1 17">Catalyzes the reversible hydration of cis-homoaconitate to (2R,3S)-homoisocitrate, a step in the alpha-aminoadipate pathway for lysine biosynthesis.</text>
</comment>
<evidence type="ECO:0000256" key="11">
    <source>
        <dbReference type="ARBA" id="ARBA00023014"/>
    </source>
</evidence>
<keyword evidence="13 17" id="KW-0457">Lysine biosynthesis</keyword>
<evidence type="ECO:0000256" key="6">
    <source>
        <dbReference type="ARBA" id="ARBA00021560"/>
    </source>
</evidence>
<evidence type="ECO:0000256" key="4">
    <source>
        <dbReference type="ARBA" id="ARBA00007185"/>
    </source>
</evidence>
<evidence type="ECO:0000256" key="2">
    <source>
        <dbReference type="ARBA" id="ARBA00004173"/>
    </source>
</evidence>
<dbReference type="PRINTS" id="PR00415">
    <property type="entry name" value="ACONITASE"/>
</dbReference>
<feature type="domain" description="Aconitase A/isopropylmalate dehydratase small subunit swivel" evidence="20">
    <location>
        <begin position="542"/>
        <end position="654"/>
    </location>
</feature>
<organism evidence="21 22">
    <name type="scientific">Sarocladium strictum</name>
    <name type="common">Black bundle disease fungus</name>
    <name type="synonym">Acremonium strictum</name>
    <dbReference type="NCBI Taxonomy" id="5046"/>
    <lineage>
        <taxon>Eukaryota</taxon>
        <taxon>Fungi</taxon>
        <taxon>Dikarya</taxon>
        <taxon>Ascomycota</taxon>
        <taxon>Pezizomycotina</taxon>
        <taxon>Sordariomycetes</taxon>
        <taxon>Hypocreomycetidae</taxon>
        <taxon>Hypocreales</taxon>
        <taxon>Sarocladiaceae</taxon>
        <taxon>Sarocladium</taxon>
    </lineage>
</organism>
<dbReference type="EMBL" id="JAPDFR010000009">
    <property type="protein sequence ID" value="KAK0383024.1"/>
    <property type="molecule type" value="Genomic_DNA"/>
</dbReference>
<evidence type="ECO:0000256" key="17">
    <source>
        <dbReference type="RuleBase" id="RU362038"/>
    </source>
</evidence>
<dbReference type="InterPro" id="IPR036008">
    <property type="entry name" value="Aconitase_4Fe-4S_dom"/>
</dbReference>
<evidence type="ECO:0000313" key="22">
    <source>
        <dbReference type="Proteomes" id="UP001175261"/>
    </source>
</evidence>
<keyword evidence="8 17" id="KW-0479">Metal-binding</keyword>
<evidence type="ECO:0000259" key="19">
    <source>
        <dbReference type="Pfam" id="PF00330"/>
    </source>
</evidence>
<evidence type="ECO:0000256" key="1">
    <source>
        <dbReference type="ARBA" id="ARBA00003422"/>
    </source>
</evidence>
<dbReference type="GO" id="GO:0005739">
    <property type="term" value="C:mitochondrion"/>
    <property type="evidence" value="ECO:0007669"/>
    <property type="project" value="UniProtKB-SubCell"/>
</dbReference>
<dbReference type="Gene3D" id="3.20.19.10">
    <property type="entry name" value="Aconitase, domain 4"/>
    <property type="match status" value="1"/>
</dbReference>
<dbReference type="NCBIfam" id="TIGR00139">
    <property type="entry name" value="h_aconitase"/>
    <property type="match status" value="1"/>
</dbReference>
<dbReference type="CDD" id="cd01674">
    <property type="entry name" value="Homoaconitase_Swivel"/>
    <property type="match status" value="1"/>
</dbReference>
<evidence type="ECO:0000256" key="16">
    <source>
        <dbReference type="ARBA" id="ARBA00032706"/>
    </source>
</evidence>
<dbReference type="InterPro" id="IPR039386">
    <property type="entry name" value="Homoaconitase_swivel"/>
</dbReference>
<evidence type="ECO:0000256" key="7">
    <source>
        <dbReference type="ARBA" id="ARBA00022605"/>
    </source>
</evidence>
<comment type="similarity">
    <text evidence="4 17">Belongs to the aconitase/IPM isomerase family.</text>
</comment>
<feature type="region of interest" description="Disordered" evidence="18">
    <location>
        <begin position="513"/>
        <end position="541"/>
    </location>
</feature>
<keyword evidence="14 17" id="KW-0456">Lyase</keyword>
<dbReference type="InterPro" id="IPR015928">
    <property type="entry name" value="Aconitase/3IPM_dehydase_swvl"/>
</dbReference>
<dbReference type="Gene3D" id="3.30.499.10">
    <property type="entry name" value="Aconitase, domain 3"/>
    <property type="match status" value="2"/>
</dbReference>
<dbReference type="InterPro" id="IPR015931">
    <property type="entry name" value="Acnase/IPM_dHydase_lsu_aba_1/3"/>
</dbReference>
<keyword evidence="11 17" id="KW-0411">Iron-sulfur</keyword>
<dbReference type="Pfam" id="PF00694">
    <property type="entry name" value="Aconitase_C"/>
    <property type="match status" value="1"/>
</dbReference>
<evidence type="ECO:0000313" key="21">
    <source>
        <dbReference type="EMBL" id="KAK0383024.1"/>
    </source>
</evidence>
<dbReference type="Proteomes" id="UP001175261">
    <property type="component" value="Unassembled WGS sequence"/>
</dbReference>
<dbReference type="Pfam" id="PF00330">
    <property type="entry name" value="Aconitase"/>
    <property type="match status" value="1"/>
</dbReference>
<name>A0AA39G9T5_SARSR</name>
<dbReference type="GO" id="GO:0051539">
    <property type="term" value="F:4 iron, 4 sulfur cluster binding"/>
    <property type="evidence" value="ECO:0007669"/>
    <property type="project" value="UniProtKB-UniRule"/>
</dbReference>
<dbReference type="InterPro" id="IPR000573">
    <property type="entry name" value="AconitaseA/IPMdHydase_ssu_swvl"/>
</dbReference>
<protein>
    <recommendedName>
        <fullName evidence="6 17">Homoaconitase, mitochondrial</fullName>
        <ecNumber evidence="5 17">4.2.1.36</ecNumber>
    </recommendedName>
    <alternativeName>
        <fullName evidence="16 17">Homoaconitate hydratase</fullName>
    </alternativeName>
</protein>
<evidence type="ECO:0000256" key="10">
    <source>
        <dbReference type="ARBA" id="ARBA00023004"/>
    </source>
</evidence>
<evidence type="ECO:0000256" key="15">
    <source>
        <dbReference type="ARBA" id="ARBA00029338"/>
    </source>
</evidence>
<keyword evidence="12 17" id="KW-0496">Mitochondrion</keyword>
<dbReference type="InterPro" id="IPR001030">
    <property type="entry name" value="Acoase/IPM_deHydtase_lsu_aba"/>
</dbReference>
<dbReference type="SUPFAM" id="SSF53732">
    <property type="entry name" value="Aconitase iron-sulfur domain"/>
    <property type="match status" value="1"/>
</dbReference>